<proteinExistence type="predicted"/>
<evidence type="ECO:0000256" key="1">
    <source>
        <dbReference type="PROSITE-ProRule" id="PRU00023"/>
    </source>
</evidence>
<dbReference type="EMBL" id="CAJNDS010000126">
    <property type="protein sequence ID" value="CAE6966864.1"/>
    <property type="molecule type" value="Genomic_DNA"/>
</dbReference>
<feature type="repeat" description="ANK" evidence="1">
    <location>
        <begin position="97"/>
        <end position="129"/>
    </location>
</feature>
<dbReference type="Pfam" id="PF13857">
    <property type="entry name" value="Ank_5"/>
    <property type="match status" value="1"/>
</dbReference>
<dbReference type="InterPro" id="IPR036770">
    <property type="entry name" value="Ankyrin_rpt-contain_sf"/>
</dbReference>
<dbReference type="OrthoDB" id="436192at2759"/>
<dbReference type="PROSITE" id="PS50297">
    <property type="entry name" value="ANK_REP_REGION"/>
    <property type="match status" value="1"/>
</dbReference>
<dbReference type="InterPro" id="IPR002110">
    <property type="entry name" value="Ankyrin_rpt"/>
</dbReference>
<protein>
    <submittedName>
        <fullName evidence="2">Tnks2 protein</fullName>
    </submittedName>
</protein>
<gene>
    <name evidence="2" type="primary">Tnks2</name>
    <name evidence="2" type="ORF">SNAT2548_LOCUS2237</name>
</gene>
<evidence type="ECO:0000313" key="2">
    <source>
        <dbReference type="EMBL" id="CAE6966864.1"/>
    </source>
</evidence>
<comment type="caution">
    <text evidence="2">The sequence shown here is derived from an EMBL/GenBank/DDBJ whole genome shotgun (WGS) entry which is preliminary data.</text>
</comment>
<dbReference type="SUPFAM" id="SSF48403">
    <property type="entry name" value="Ankyrin repeat"/>
    <property type="match status" value="1"/>
</dbReference>
<keyword evidence="3" id="KW-1185">Reference proteome</keyword>
<dbReference type="AlphaFoldDB" id="A0A812HZU9"/>
<sequence length="170" mass="19388">MATMTAVLPGQIQAEPKGYNERDATSETMDTQTARSALNMVRYFVADRNPEHEQKSKAPRRRSLRHLRELMLEDFLKTHGFSDVNEPRQSGCFSFKERLFPLHVAAKCGDHEMVRILLQAGADRWAKTSKGWTALELADRQRNQIAADMLRCDTRTLTVSQFSKAMTMAL</sequence>
<dbReference type="PROSITE" id="PS50088">
    <property type="entry name" value="ANK_REPEAT"/>
    <property type="match status" value="1"/>
</dbReference>
<organism evidence="2 3">
    <name type="scientific">Symbiodinium natans</name>
    <dbReference type="NCBI Taxonomy" id="878477"/>
    <lineage>
        <taxon>Eukaryota</taxon>
        <taxon>Sar</taxon>
        <taxon>Alveolata</taxon>
        <taxon>Dinophyceae</taxon>
        <taxon>Suessiales</taxon>
        <taxon>Symbiodiniaceae</taxon>
        <taxon>Symbiodinium</taxon>
    </lineage>
</organism>
<dbReference type="Gene3D" id="1.25.40.20">
    <property type="entry name" value="Ankyrin repeat-containing domain"/>
    <property type="match status" value="1"/>
</dbReference>
<name>A0A812HZU9_9DINO</name>
<keyword evidence="1" id="KW-0040">ANK repeat</keyword>
<reference evidence="2" key="1">
    <citation type="submission" date="2021-02" db="EMBL/GenBank/DDBJ databases">
        <authorList>
            <person name="Dougan E. K."/>
            <person name="Rhodes N."/>
            <person name="Thang M."/>
            <person name="Chan C."/>
        </authorList>
    </citation>
    <scope>NUCLEOTIDE SEQUENCE</scope>
</reference>
<dbReference type="Proteomes" id="UP000604046">
    <property type="component" value="Unassembled WGS sequence"/>
</dbReference>
<evidence type="ECO:0000313" key="3">
    <source>
        <dbReference type="Proteomes" id="UP000604046"/>
    </source>
</evidence>
<accession>A0A812HZU9</accession>